<dbReference type="AlphaFoldDB" id="A0A4Z0H6S7"/>
<comment type="subcellular location">
    <subcellularLocation>
        <location evidence="1">Cell membrane</location>
        <topology evidence="1">Multi-pass membrane protein</topology>
    </subcellularLocation>
</comment>
<dbReference type="PANTHER" id="PTHR36115:SF9">
    <property type="entry name" value="LMO1584 PROTEIN"/>
    <property type="match status" value="1"/>
</dbReference>
<feature type="domain" description="RDD" evidence="7">
    <location>
        <begin position="17"/>
        <end position="144"/>
    </location>
</feature>
<accession>A0A4Z0H6S7</accession>
<evidence type="ECO:0000256" key="3">
    <source>
        <dbReference type="ARBA" id="ARBA00022692"/>
    </source>
</evidence>
<dbReference type="GO" id="GO:0005886">
    <property type="term" value="C:plasma membrane"/>
    <property type="evidence" value="ECO:0007669"/>
    <property type="project" value="UniProtKB-SubCell"/>
</dbReference>
<dbReference type="InterPro" id="IPR051791">
    <property type="entry name" value="Pra-immunoreactive"/>
</dbReference>
<sequence>MSISKRQKEALQQLLFAGFWIRFFAYMIDLIVLWGVNSIVTRPLIRLSGLEGAKLWIDFFSVNNLLTTLVFFLYFVLMTKYFKATLGKMIFGLSVESLNGDSLTNGQIIFRECIGRYISMAIGGLPYIVIAFTKRHQGIHDYFADTSVMKEKFKTLHQSIEE</sequence>
<dbReference type="EMBL" id="SRJC01000001">
    <property type="protein sequence ID" value="TGB05467.1"/>
    <property type="molecule type" value="Genomic_DNA"/>
</dbReference>
<feature type="transmembrane region" description="Helical" evidence="6">
    <location>
        <begin position="14"/>
        <end position="36"/>
    </location>
</feature>
<evidence type="ECO:0000256" key="2">
    <source>
        <dbReference type="ARBA" id="ARBA00022475"/>
    </source>
</evidence>
<dbReference type="STRING" id="192814.GCA_900166575_01501"/>
<evidence type="ECO:0000313" key="9">
    <source>
        <dbReference type="Proteomes" id="UP000297982"/>
    </source>
</evidence>
<reference evidence="8 9" key="1">
    <citation type="journal article" date="2003" name="Int. J. Syst. Evol. Microbiol.">
        <title>Halobacillus salinus sp. nov., isolated from a salt lake on the coast of the East Sea in Korea.</title>
        <authorList>
            <person name="Yoon J.H."/>
            <person name="Kang K.H."/>
            <person name="Park Y.H."/>
        </authorList>
    </citation>
    <scope>NUCLEOTIDE SEQUENCE [LARGE SCALE GENOMIC DNA]</scope>
    <source>
        <strain evidence="8 9">HSL-3</strain>
    </source>
</reference>
<dbReference type="InterPro" id="IPR010432">
    <property type="entry name" value="RDD"/>
</dbReference>
<keyword evidence="5 6" id="KW-0472">Membrane</keyword>
<protein>
    <submittedName>
        <fullName evidence="8">RDD family protein</fullName>
    </submittedName>
</protein>
<dbReference type="Proteomes" id="UP000297982">
    <property type="component" value="Unassembled WGS sequence"/>
</dbReference>
<evidence type="ECO:0000256" key="4">
    <source>
        <dbReference type="ARBA" id="ARBA00022989"/>
    </source>
</evidence>
<name>A0A4Z0H6S7_9BACI</name>
<keyword evidence="2" id="KW-1003">Cell membrane</keyword>
<evidence type="ECO:0000313" key="8">
    <source>
        <dbReference type="EMBL" id="TGB05467.1"/>
    </source>
</evidence>
<organism evidence="8 9">
    <name type="scientific">Halobacillus salinus</name>
    <dbReference type="NCBI Taxonomy" id="192814"/>
    <lineage>
        <taxon>Bacteria</taxon>
        <taxon>Bacillati</taxon>
        <taxon>Bacillota</taxon>
        <taxon>Bacilli</taxon>
        <taxon>Bacillales</taxon>
        <taxon>Bacillaceae</taxon>
        <taxon>Halobacillus</taxon>
    </lineage>
</organism>
<gene>
    <name evidence="8" type="ORF">E4663_05485</name>
</gene>
<proteinExistence type="predicted"/>
<keyword evidence="9" id="KW-1185">Reference proteome</keyword>
<comment type="caution">
    <text evidence="8">The sequence shown here is derived from an EMBL/GenBank/DDBJ whole genome shotgun (WGS) entry which is preliminary data.</text>
</comment>
<feature type="transmembrane region" description="Helical" evidence="6">
    <location>
        <begin position="56"/>
        <end position="77"/>
    </location>
</feature>
<dbReference type="PANTHER" id="PTHR36115">
    <property type="entry name" value="PROLINE-RICH ANTIGEN HOMOLOG-RELATED"/>
    <property type="match status" value="1"/>
</dbReference>
<evidence type="ECO:0000256" key="5">
    <source>
        <dbReference type="ARBA" id="ARBA00023136"/>
    </source>
</evidence>
<dbReference type="Pfam" id="PF06271">
    <property type="entry name" value="RDD"/>
    <property type="match status" value="1"/>
</dbReference>
<evidence type="ECO:0000259" key="7">
    <source>
        <dbReference type="Pfam" id="PF06271"/>
    </source>
</evidence>
<keyword evidence="4 6" id="KW-1133">Transmembrane helix</keyword>
<evidence type="ECO:0000256" key="6">
    <source>
        <dbReference type="SAM" id="Phobius"/>
    </source>
</evidence>
<keyword evidence="3 6" id="KW-0812">Transmembrane</keyword>
<evidence type="ECO:0000256" key="1">
    <source>
        <dbReference type="ARBA" id="ARBA00004651"/>
    </source>
</evidence>